<reference evidence="2 3" key="1">
    <citation type="submission" date="2019-01" db="EMBL/GenBank/DDBJ databases">
        <title>Complete genome sequence of Cohnella hallensis HS21 isolated from Korean fir (Abies koreana) rhizospheric soil.</title>
        <authorList>
            <person name="Jiang L."/>
            <person name="Kang S.W."/>
            <person name="Kim S."/>
            <person name="Jung J."/>
            <person name="Kim C.Y."/>
            <person name="Kim D.H."/>
            <person name="Kim S.W."/>
            <person name="Lee J."/>
        </authorList>
    </citation>
    <scope>NUCLEOTIDE SEQUENCE [LARGE SCALE GENOMIC DNA]</scope>
    <source>
        <strain evidence="2 3">HS21</strain>
    </source>
</reference>
<proteinExistence type="predicted"/>
<evidence type="ECO:0000256" key="1">
    <source>
        <dbReference type="SAM" id="Phobius"/>
    </source>
</evidence>
<dbReference type="Proteomes" id="UP000289856">
    <property type="component" value="Chromosome"/>
</dbReference>
<gene>
    <name evidence="2" type="ORF">KCTCHS21_34150</name>
</gene>
<keyword evidence="3" id="KW-1185">Reference proteome</keyword>
<dbReference type="EMBL" id="AP019400">
    <property type="protein sequence ID" value="BBI34016.1"/>
    <property type="molecule type" value="Genomic_DNA"/>
</dbReference>
<dbReference type="AlphaFoldDB" id="A0A3T1D7F1"/>
<dbReference type="OrthoDB" id="175771at2"/>
<protein>
    <submittedName>
        <fullName evidence="2">Membrane protein</fullName>
    </submittedName>
</protein>
<dbReference type="RefSeq" id="WP_130610666.1">
    <property type="nucleotide sequence ID" value="NZ_AP019400.1"/>
</dbReference>
<evidence type="ECO:0000313" key="3">
    <source>
        <dbReference type="Proteomes" id="UP000289856"/>
    </source>
</evidence>
<organism evidence="2 3">
    <name type="scientific">Cohnella abietis</name>
    <dbReference type="NCBI Taxonomy" id="2507935"/>
    <lineage>
        <taxon>Bacteria</taxon>
        <taxon>Bacillati</taxon>
        <taxon>Bacillota</taxon>
        <taxon>Bacilli</taxon>
        <taxon>Bacillales</taxon>
        <taxon>Paenibacillaceae</taxon>
        <taxon>Cohnella</taxon>
    </lineage>
</organism>
<dbReference type="KEGG" id="cohn:KCTCHS21_34150"/>
<keyword evidence="1" id="KW-0472">Membrane</keyword>
<sequence length="425" mass="49327">MNKPISIVYIVTFLAIIFGFAITSIISPDRDISTVENRSLSKLPTINAKAITTRSFFEDMNQYVNDQIVFRDEMVKIYQTQQNSKIYNSMLFENIFHAQESRTPEDGTKIKDSRIVSKLVVTNHKWILPVPDKVVHTNRIDESTAKLNDVVKFAEDLNTETFFVFNPSRTKALMHLYPEYMQTDAYAKSKEYFLSKLDKSVNVVNIGDKFDAFTKAQLEELYLETDHHWNIKGAFTAYQEMITQISNKSTQFKDKPMSLGEINVSKLTTGKFEGSYNTQINFAINPKTADRTTIYEPKVPFTFSKLEVINKDGTENIKKFSDFYGFKRGQSTYAYGTIYGGDRRKITYENPKANNKLNVVLLKDSFMNPLTPYLAQNFHKLTVYDNRYYSEFSLKEILSNEHYDMFIIAFHDDNLFSGNYEFEKK</sequence>
<dbReference type="Pfam" id="PF14286">
    <property type="entry name" value="DHHW"/>
    <property type="match status" value="1"/>
</dbReference>
<keyword evidence="1" id="KW-1133">Transmembrane helix</keyword>
<keyword evidence="1" id="KW-0812">Transmembrane</keyword>
<dbReference type="InterPro" id="IPR025945">
    <property type="entry name" value="DHHW"/>
</dbReference>
<accession>A0A3T1D7F1</accession>
<feature type="transmembrane region" description="Helical" evidence="1">
    <location>
        <begin position="7"/>
        <end position="26"/>
    </location>
</feature>
<evidence type="ECO:0000313" key="2">
    <source>
        <dbReference type="EMBL" id="BBI34016.1"/>
    </source>
</evidence>
<name>A0A3T1D7F1_9BACL</name>